<reference evidence="6" key="1">
    <citation type="submission" date="2023-06" db="EMBL/GenBank/DDBJ databases">
        <title>Genomic analysis of the entomopathogenic nematode Steinernema hermaphroditum.</title>
        <authorList>
            <person name="Schwarz E.M."/>
            <person name="Heppert J.K."/>
            <person name="Baniya A."/>
            <person name="Schwartz H.T."/>
            <person name="Tan C.-H."/>
            <person name="Antoshechkin I."/>
            <person name="Sternberg P.W."/>
            <person name="Goodrich-Blair H."/>
            <person name="Dillman A.R."/>
        </authorList>
    </citation>
    <scope>NUCLEOTIDE SEQUENCE</scope>
    <source>
        <strain evidence="6">PS9179</strain>
        <tissue evidence="6">Whole animal</tissue>
    </source>
</reference>
<feature type="domain" description="FLYWCH-type" evidence="4">
    <location>
        <begin position="5"/>
        <end position="64"/>
    </location>
</feature>
<dbReference type="Pfam" id="PF10551">
    <property type="entry name" value="MULE"/>
    <property type="match status" value="1"/>
</dbReference>
<evidence type="ECO:0000313" key="6">
    <source>
        <dbReference type="EMBL" id="KAK0425787.1"/>
    </source>
</evidence>
<dbReference type="Proteomes" id="UP001175271">
    <property type="component" value="Unassembled WGS sequence"/>
</dbReference>
<accession>A0AA39IM48</accession>
<sequence>MSKLVRSTRGGEKLHYRGFVYTKHRISDEGITFWRCERFQGPTFCRGRARSSGSDVTETQQHCHPPAPQVCEAKEVAALIKETALNTTEGSRNVVDACLVGASNEAIVRLPKFGNLQRGVKRVRDAAEHHGDIPHRLRDINLPGIETQTENPENFLMAEGNAGDPNRMIILCCRTDLNRLAECNTWFADGTFKVAPEMFMQLWVIHGLVHNRVLPFVYCFMPNKLEESYDRILRTLINASPAISSNVRNVYIDFEKAEENAFRACIPRAHIHGCFFHFGQAIWRKLQNLQLASRYLAETHYNHRISMFIALAFCDASDVRQRFDILSNDFLSSYGDSQEHRSFLEYMETTWIGRTLRIPLFPPEMRNCKDVTEQNLPRTNNSVESWHNAFEQALGSQHPNIFKVIEALKLEQVRVNGLYVHLMAGEEVPLYQRKEYRNANQRLLAVIQRYNTTPALDYLDNCAHYVAQ</sequence>
<proteinExistence type="predicted"/>
<name>A0AA39IM48_9BILA</name>
<keyword evidence="2" id="KW-0863">Zinc-finger</keyword>
<dbReference type="PANTHER" id="PTHR47160">
    <property type="entry name" value="PUTATIVE-RELATED"/>
    <property type="match status" value="1"/>
</dbReference>
<evidence type="ECO:0000256" key="2">
    <source>
        <dbReference type="ARBA" id="ARBA00022771"/>
    </source>
</evidence>
<evidence type="ECO:0000256" key="1">
    <source>
        <dbReference type="ARBA" id="ARBA00022723"/>
    </source>
</evidence>
<dbReference type="InterPro" id="IPR018289">
    <property type="entry name" value="MULE_transposase_dom"/>
</dbReference>
<evidence type="ECO:0008006" key="8">
    <source>
        <dbReference type="Google" id="ProtNLM"/>
    </source>
</evidence>
<keyword evidence="1" id="KW-0479">Metal-binding</keyword>
<dbReference type="GO" id="GO:0008270">
    <property type="term" value="F:zinc ion binding"/>
    <property type="evidence" value="ECO:0007669"/>
    <property type="project" value="UniProtKB-KW"/>
</dbReference>
<comment type="caution">
    <text evidence="6">The sequence shown here is derived from an EMBL/GenBank/DDBJ whole genome shotgun (WGS) entry which is preliminary data.</text>
</comment>
<evidence type="ECO:0000259" key="4">
    <source>
        <dbReference type="Pfam" id="PF04500"/>
    </source>
</evidence>
<dbReference type="InterPro" id="IPR007588">
    <property type="entry name" value="Znf_FLYWCH"/>
</dbReference>
<keyword evidence="7" id="KW-1185">Reference proteome</keyword>
<organism evidence="6 7">
    <name type="scientific">Steinernema hermaphroditum</name>
    <dbReference type="NCBI Taxonomy" id="289476"/>
    <lineage>
        <taxon>Eukaryota</taxon>
        <taxon>Metazoa</taxon>
        <taxon>Ecdysozoa</taxon>
        <taxon>Nematoda</taxon>
        <taxon>Chromadorea</taxon>
        <taxon>Rhabditida</taxon>
        <taxon>Tylenchina</taxon>
        <taxon>Panagrolaimomorpha</taxon>
        <taxon>Strongyloidoidea</taxon>
        <taxon>Steinernematidae</taxon>
        <taxon>Steinernema</taxon>
    </lineage>
</organism>
<evidence type="ECO:0000259" key="5">
    <source>
        <dbReference type="Pfam" id="PF10551"/>
    </source>
</evidence>
<dbReference type="AlphaFoldDB" id="A0AA39IM48"/>
<dbReference type="Pfam" id="PF04500">
    <property type="entry name" value="FLYWCH"/>
    <property type="match status" value="1"/>
</dbReference>
<dbReference type="PANTHER" id="PTHR47160:SF5">
    <property type="entry name" value="MULE TRANSPOSASE DOMAIN-CONTAINING PROTEIN"/>
    <property type="match status" value="1"/>
</dbReference>
<dbReference type="Gene3D" id="2.20.25.240">
    <property type="match status" value="1"/>
</dbReference>
<protein>
    <recommendedName>
        <fullName evidence="8">MULE transposase domain-containing protein</fullName>
    </recommendedName>
</protein>
<evidence type="ECO:0000313" key="7">
    <source>
        <dbReference type="Proteomes" id="UP001175271"/>
    </source>
</evidence>
<keyword evidence="3" id="KW-0862">Zinc</keyword>
<feature type="domain" description="MULE transposase" evidence="5">
    <location>
        <begin position="186"/>
        <end position="278"/>
    </location>
</feature>
<dbReference type="EMBL" id="JAUCMV010000001">
    <property type="protein sequence ID" value="KAK0425787.1"/>
    <property type="molecule type" value="Genomic_DNA"/>
</dbReference>
<evidence type="ECO:0000256" key="3">
    <source>
        <dbReference type="ARBA" id="ARBA00022833"/>
    </source>
</evidence>
<gene>
    <name evidence="6" type="ORF">QR680_009385</name>
</gene>